<organism evidence="2 3">
    <name type="scientific">Moesziomyces aphidis</name>
    <name type="common">Pseudozyma aphidis</name>
    <dbReference type="NCBI Taxonomy" id="84754"/>
    <lineage>
        <taxon>Eukaryota</taxon>
        <taxon>Fungi</taxon>
        <taxon>Dikarya</taxon>
        <taxon>Basidiomycota</taxon>
        <taxon>Ustilaginomycotina</taxon>
        <taxon>Ustilaginomycetes</taxon>
        <taxon>Ustilaginales</taxon>
        <taxon>Ustilaginaceae</taxon>
        <taxon>Moesziomyces</taxon>
    </lineage>
</organism>
<dbReference type="Proteomes" id="UP000019462">
    <property type="component" value="Unassembled WGS sequence"/>
</dbReference>
<proteinExistence type="predicted"/>
<reference evidence="2 3" key="1">
    <citation type="journal article" date="2014" name="Genome Announc.">
        <title>Genome sequence of the basidiomycetous fungus Pseudozyma aphidis DSM70725, an efficient producer of biosurfactant mannosylerythritol lipids.</title>
        <authorList>
            <person name="Lorenz S."/>
            <person name="Guenther M."/>
            <person name="Grumaz C."/>
            <person name="Rupp S."/>
            <person name="Zibek S."/>
            <person name="Sohn K."/>
        </authorList>
    </citation>
    <scope>NUCLEOTIDE SEQUENCE [LARGE SCALE GENOMIC DNA]</scope>
    <source>
        <strain evidence="3">ATCC 32657 / CBS 517.83 / DSM 70725 / JCM 10318 / NBRC 10182 / NRRL Y-7954 / St-0401</strain>
    </source>
</reference>
<evidence type="ECO:0000313" key="3">
    <source>
        <dbReference type="Proteomes" id="UP000019462"/>
    </source>
</evidence>
<protein>
    <submittedName>
        <fullName evidence="2">Uncharacterized protein</fullName>
    </submittedName>
</protein>
<keyword evidence="3" id="KW-1185">Reference proteome</keyword>
<name>W3VGM1_MOEAP</name>
<dbReference type="OrthoDB" id="10478944at2759"/>
<feature type="region of interest" description="Disordered" evidence="1">
    <location>
        <begin position="59"/>
        <end position="136"/>
    </location>
</feature>
<dbReference type="AlphaFoldDB" id="W3VGM1"/>
<sequence length="171" mass="18307">MQTNGLSPPTPPLCLAASPSRLSRSVGRSEILSQKATSALPWERGGGIAARARNPMEFEMADDSRKTQAWPLRPVKGAATPRGRQTDEVQDPRVSFKVPHNVEGASGDGRERKSGRRSSERAGRASKIRASEQHSIKHVAGLSLGKTTWSVSPLIIGGCLSDARGPRYAGQ</sequence>
<feature type="region of interest" description="Disordered" evidence="1">
    <location>
        <begin position="1"/>
        <end position="30"/>
    </location>
</feature>
<evidence type="ECO:0000256" key="1">
    <source>
        <dbReference type="SAM" id="MobiDB-lite"/>
    </source>
</evidence>
<feature type="compositionally biased region" description="Basic and acidic residues" evidence="1">
    <location>
        <begin position="108"/>
        <end position="135"/>
    </location>
</feature>
<dbReference type="EMBL" id="AWNI01000022">
    <property type="protein sequence ID" value="ETS60788.1"/>
    <property type="molecule type" value="Genomic_DNA"/>
</dbReference>
<evidence type="ECO:0000313" key="2">
    <source>
        <dbReference type="EMBL" id="ETS60788.1"/>
    </source>
</evidence>
<gene>
    <name evidence="2" type="ORF">PaG_04700</name>
</gene>
<comment type="caution">
    <text evidence="2">The sequence shown here is derived from an EMBL/GenBank/DDBJ whole genome shotgun (WGS) entry which is preliminary data.</text>
</comment>
<dbReference type="HOGENOM" id="CLU_1563519_0_0_1"/>
<accession>W3VGM1</accession>